<dbReference type="RefSeq" id="XP_033683710.1">
    <property type="nucleotide sequence ID" value="XM_033823733.1"/>
</dbReference>
<organism evidence="1 2">
    <name type="scientific">Trematosphaeria pertusa</name>
    <dbReference type="NCBI Taxonomy" id="390896"/>
    <lineage>
        <taxon>Eukaryota</taxon>
        <taxon>Fungi</taxon>
        <taxon>Dikarya</taxon>
        <taxon>Ascomycota</taxon>
        <taxon>Pezizomycotina</taxon>
        <taxon>Dothideomycetes</taxon>
        <taxon>Pleosporomycetidae</taxon>
        <taxon>Pleosporales</taxon>
        <taxon>Massarineae</taxon>
        <taxon>Trematosphaeriaceae</taxon>
        <taxon>Trematosphaeria</taxon>
    </lineage>
</organism>
<evidence type="ECO:0000313" key="2">
    <source>
        <dbReference type="Proteomes" id="UP000800094"/>
    </source>
</evidence>
<dbReference type="AlphaFoldDB" id="A0A6A6IE54"/>
<dbReference type="EMBL" id="ML987195">
    <property type="protein sequence ID" value="KAF2248706.1"/>
    <property type="molecule type" value="Genomic_DNA"/>
</dbReference>
<keyword evidence="2" id="KW-1185">Reference proteome</keyword>
<evidence type="ECO:0000313" key="1">
    <source>
        <dbReference type="EMBL" id="KAF2248706.1"/>
    </source>
</evidence>
<proteinExistence type="predicted"/>
<accession>A0A6A6IE54</accession>
<dbReference type="OrthoDB" id="5391496at2759"/>
<protein>
    <submittedName>
        <fullName evidence="1">Uncharacterized protein</fullName>
    </submittedName>
</protein>
<gene>
    <name evidence="1" type="ORF">BU26DRAFT_427481</name>
</gene>
<sequence>MAYSPTVLSPLTLPALLNHVLTTQSSDAPTTLIICSSREVFLQDLWASLQHQAGREEESLHQLIAPSLHNLFTARHIGIAFCASVPVLLAHLTAYGAAGSKQSGLSEGRDKERVVLVNPLSLHEPTPSFSAQGLSRTFAVAVETTARVGALLCLVECQGTRRDLDLHSEEADVEMRNGENEGHDAKDPWEQEVSILNVSARRFGSGSGDRAWAGRTVKVKRIAGRWFRFQRHYGLQEGEGPG</sequence>
<dbReference type="GeneID" id="54577063"/>
<dbReference type="Proteomes" id="UP000800094">
    <property type="component" value="Unassembled WGS sequence"/>
</dbReference>
<name>A0A6A6IE54_9PLEO</name>
<reference evidence="1" key="1">
    <citation type="journal article" date="2020" name="Stud. Mycol.">
        <title>101 Dothideomycetes genomes: a test case for predicting lifestyles and emergence of pathogens.</title>
        <authorList>
            <person name="Haridas S."/>
            <person name="Albert R."/>
            <person name="Binder M."/>
            <person name="Bloem J."/>
            <person name="Labutti K."/>
            <person name="Salamov A."/>
            <person name="Andreopoulos B."/>
            <person name="Baker S."/>
            <person name="Barry K."/>
            <person name="Bills G."/>
            <person name="Bluhm B."/>
            <person name="Cannon C."/>
            <person name="Castanera R."/>
            <person name="Culley D."/>
            <person name="Daum C."/>
            <person name="Ezra D."/>
            <person name="Gonzalez J."/>
            <person name="Henrissat B."/>
            <person name="Kuo A."/>
            <person name="Liang C."/>
            <person name="Lipzen A."/>
            <person name="Lutzoni F."/>
            <person name="Magnuson J."/>
            <person name="Mondo S."/>
            <person name="Nolan M."/>
            <person name="Ohm R."/>
            <person name="Pangilinan J."/>
            <person name="Park H.-J."/>
            <person name="Ramirez L."/>
            <person name="Alfaro M."/>
            <person name="Sun H."/>
            <person name="Tritt A."/>
            <person name="Yoshinaga Y."/>
            <person name="Zwiers L.-H."/>
            <person name="Turgeon B."/>
            <person name="Goodwin S."/>
            <person name="Spatafora J."/>
            <person name="Crous P."/>
            <person name="Grigoriev I."/>
        </authorList>
    </citation>
    <scope>NUCLEOTIDE SEQUENCE</scope>
    <source>
        <strain evidence="1">CBS 122368</strain>
    </source>
</reference>